<evidence type="ECO:0000313" key="3">
    <source>
        <dbReference type="Proteomes" id="UP000219329"/>
    </source>
</evidence>
<name>A0A2A5W833_9GAMM</name>
<dbReference type="InterPro" id="IPR007236">
    <property type="entry name" value="SlyX"/>
</dbReference>
<dbReference type="EMBL" id="NTJZ01000014">
    <property type="protein sequence ID" value="PDH32649.1"/>
    <property type="molecule type" value="Genomic_DNA"/>
</dbReference>
<comment type="caution">
    <text evidence="2">The sequence shown here is derived from an EMBL/GenBank/DDBJ whole genome shotgun (WGS) entry which is preliminary data.</text>
</comment>
<accession>A0A2A5W833</accession>
<proteinExistence type="predicted"/>
<evidence type="ECO:0000256" key="1">
    <source>
        <dbReference type="SAM" id="Coils"/>
    </source>
</evidence>
<evidence type="ECO:0000313" key="2">
    <source>
        <dbReference type="EMBL" id="PDH32649.1"/>
    </source>
</evidence>
<sequence>MEKKLIDLESKFSFQEDLLNELNNAVVRQQKQINQLIQEVSQIKSHVLEIVDDQSVSGAQDSKNEIPPHY</sequence>
<dbReference type="Pfam" id="PF04102">
    <property type="entry name" value="SlyX"/>
    <property type="match status" value="1"/>
</dbReference>
<organism evidence="2 3">
    <name type="scientific">OM182 bacterium MED-G28</name>
    <dbReference type="NCBI Taxonomy" id="1986256"/>
    <lineage>
        <taxon>Bacteria</taxon>
        <taxon>Pseudomonadati</taxon>
        <taxon>Pseudomonadota</taxon>
        <taxon>Gammaproteobacteria</taxon>
        <taxon>OMG group</taxon>
        <taxon>OM182 clade</taxon>
    </lineage>
</organism>
<protein>
    <recommendedName>
        <fullName evidence="4">SlyX protein</fullName>
    </recommendedName>
</protein>
<keyword evidence="1" id="KW-0175">Coiled coil</keyword>
<dbReference type="AlphaFoldDB" id="A0A2A5W833"/>
<gene>
    <name evidence="2" type="ORF">CNF02_11205</name>
</gene>
<dbReference type="Gene3D" id="1.20.5.300">
    <property type="match status" value="1"/>
</dbReference>
<evidence type="ECO:0008006" key="4">
    <source>
        <dbReference type="Google" id="ProtNLM"/>
    </source>
</evidence>
<dbReference type="PANTHER" id="PTHR36508">
    <property type="entry name" value="PROTEIN SLYX"/>
    <property type="match status" value="1"/>
</dbReference>
<reference evidence="2 3" key="1">
    <citation type="submission" date="2017-08" db="EMBL/GenBank/DDBJ databases">
        <title>Fine stratification of microbial communities through a metagenomic profile of the photic zone.</title>
        <authorList>
            <person name="Haro-Moreno J.M."/>
            <person name="Lopez-Perez M."/>
            <person name="De La Torre J."/>
            <person name="Picazo A."/>
            <person name="Camacho A."/>
            <person name="Rodriguez-Valera F."/>
        </authorList>
    </citation>
    <scope>NUCLEOTIDE SEQUENCE [LARGE SCALE GENOMIC DNA]</scope>
    <source>
        <strain evidence="2">MED-G28</strain>
    </source>
</reference>
<dbReference type="Proteomes" id="UP000219329">
    <property type="component" value="Unassembled WGS sequence"/>
</dbReference>
<dbReference type="PANTHER" id="PTHR36508:SF1">
    <property type="entry name" value="PROTEIN SLYX"/>
    <property type="match status" value="1"/>
</dbReference>
<feature type="coiled-coil region" evidence="1">
    <location>
        <begin position="5"/>
        <end position="39"/>
    </location>
</feature>